<feature type="transmembrane region" description="Helical" evidence="1">
    <location>
        <begin position="233"/>
        <end position="249"/>
    </location>
</feature>
<evidence type="ECO:0000313" key="3">
    <source>
        <dbReference type="Proteomes" id="UP001440612"/>
    </source>
</evidence>
<feature type="transmembrane region" description="Helical" evidence="1">
    <location>
        <begin position="169"/>
        <end position="187"/>
    </location>
</feature>
<keyword evidence="1" id="KW-0472">Membrane</keyword>
<evidence type="ECO:0000256" key="1">
    <source>
        <dbReference type="SAM" id="Phobius"/>
    </source>
</evidence>
<feature type="transmembrane region" description="Helical" evidence="1">
    <location>
        <begin position="108"/>
        <end position="128"/>
    </location>
</feature>
<feature type="transmembrane region" description="Helical" evidence="1">
    <location>
        <begin position="415"/>
        <end position="434"/>
    </location>
</feature>
<feature type="transmembrane region" description="Helical" evidence="1">
    <location>
        <begin position="391"/>
        <end position="409"/>
    </location>
</feature>
<protein>
    <submittedName>
        <fullName evidence="2">Uncharacterized protein</fullName>
    </submittedName>
</protein>
<feature type="transmembrane region" description="Helical" evidence="1">
    <location>
        <begin position="351"/>
        <end position="371"/>
    </location>
</feature>
<dbReference type="EMBL" id="CP150951">
    <property type="protein sequence ID" value="WZC49066.1"/>
    <property type="molecule type" value="Genomic_DNA"/>
</dbReference>
<reference evidence="3" key="1">
    <citation type="submission" date="2024-04" db="EMBL/GenBank/DDBJ databases">
        <title>Phylogenomic analyses of a clade within the roseobacter group suggest taxonomic reassignments of species of the genera Aestuariivita, Citreicella, Loktanella, Nautella, Pelagibaca, Ruegeria, Thalassobius, Thiobacimonas and Tropicibacter, and the proposal o.</title>
        <authorList>
            <person name="Jeon C.O."/>
        </authorList>
    </citation>
    <scope>NUCLEOTIDE SEQUENCE [LARGE SCALE GENOMIC DNA]</scope>
    <source>
        <strain evidence="3">BS5-3</strain>
    </source>
</reference>
<keyword evidence="1" id="KW-1133">Transmembrane helix</keyword>
<feature type="transmembrane region" description="Helical" evidence="1">
    <location>
        <begin position="295"/>
        <end position="313"/>
    </location>
</feature>
<organism evidence="2 3">
    <name type="scientific">Yoonia phaeophyticola</name>
    <dbReference type="NCBI Taxonomy" id="3137369"/>
    <lineage>
        <taxon>Bacteria</taxon>
        <taxon>Pseudomonadati</taxon>
        <taxon>Pseudomonadota</taxon>
        <taxon>Alphaproteobacteria</taxon>
        <taxon>Rhodobacterales</taxon>
        <taxon>Paracoccaceae</taxon>
        <taxon>Yoonia</taxon>
    </lineage>
</organism>
<feature type="transmembrane region" description="Helical" evidence="1">
    <location>
        <begin position="14"/>
        <end position="32"/>
    </location>
</feature>
<keyword evidence="1" id="KW-0812">Transmembrane</keyword>
<gene>
    <name evidence="2" type="ORF">AABB29_19930</name>
</gene>
<name>A0ABZ2V953_9RHOB</name>
<keyword evidence="3" id="KW-1185">Reference proteome</keyword>
<dbReference type="RefSeq" id="WP_341367178.1">
    <property type="nucleotide sequence ID" value="NZ_CP150951.2"/>
</dbReference>
<feature type="transmembrane region" description="Helical" evidence="1">
    <location>
        <begin position="82"/>
        <end position="101"/>
    </location>
</feature>
<sequence length="596" mass="64671">MQKIDGTSIPIEKAFWAVLVLVIAIILLKAGVASGDIRSVFSTAGNDEVMRLVVVRDWLGGQAWYDTTQYRLMPPEGVVMHWSRYLDAMIGAIIVTLSWVAPIETAEMLAVAIWPTILMLLLVAMFGFGTRRIFGPGPACFAMFCAVFWPFTSDFYFSVGRIDHHNVQVVMLVVMTLSAIWPNRIWTSGFLAGFSAAFSLAIGLENLLYILVLGLLLLIRAILDVAEGTSRRLLAFCLALPVAAIVFWIGQTPPARLLYPVCDQLGTPVLTLIAIAVVASAAGMLPLIKRPLFRLAISGVVTIVGCAVAWPLLSPCLAGPYALLPEVVQKIISGSINEALPAVLFASKFPILYNSMMTPAVGAIGLAALIWWSERKRPDVDAVQRDAVGQLLFLSLVGFLASFSQIRLLSMTSPAVVLLAGYGLWRLFCVWRITRLAGDAAKSMAASVVILAPFLIEAPLRQLQPTVQAQGASQSGSCRDFEAMSALGDLPPEQVLTPMNLGSLLLLATHHQALSGPYHRSSDAYTNGLLPFQMPEVEMKEYVIRSGAVYLMLCRGANYGDGFATELAKGSAPDWLQLVDVEAGRIMMFEILLPDI</sequence>
<accession>A0ABZ2V953</accession>
<dbReference type="Proteomes" id="UP001440612">
    <property type="component" value="Chromosome"/>
</dbReference>
<feature type="transmembrane region" description="Helical" evidence="1">
    <location>
        <begin position="134"/>
        <end position="157"/>
    </location>
</feature>
<proteinExistence type="predicted"/>
<evidence type="ECO:0000313" key="2">
    <source>
        <dbReference type="EMBL" id="WZC49066.1"/>
    </source>
</evidence>
<feature type="transmembrane region" description="Helical" evidence="1">
    <location>
        <begin position="269"/>
        <end position="288"/>
    </location>
</feature>
<feature type="transmembrane region" description="Helical" evidence="1">
    <location>
        <begin position="207"/>
        <end position="226"/>
    </location>
</feature>